<dbReference type="EC" id="3.5.1.4" evidence="3"/>
<sequence>MVDCNDLSSAGTRRDFLQRAGAMGVGALLPGAALVGPAAASDLAEMDATALAEAIRTRRIHPVEALDAAIARAEAVLPDLNCFSEKLYERARKQALATKHFSAPFAGVPFLVKDEEDLARTHVHFGSRLDKVTPIARQDGPMAAAIGQAGFNAFARTTMSEFGALPTVETLAYGITRNPWALDHTPGGSSGGSAAAVAAGIVPMAHAADGAGSIRIPASNCGLVGLKPSRGRVPDAPGHLAQLDLTEPLCVSRTVRDTANFLAAVEIRRGGIYPPVGRVEGPSTRRLRVGLLIGGLSGALPDKEALLALDATYKVLSGLGHPVKEVKWPFDTKAFLADFTQIYLLEGAQLKRYLLSATKLDAQHLAELIEPASAAIGAMGDLIPPASADQALGRVNGYAKGYYSAFDKVDVLMSPVLLKPPVKIGEINGSLPLDMLASRLNGYADYTMVQNAFGGPAISLPVHWTAEGLPIGVQFAGRLGDERTLLEIAFELEQAAPWARRRPPLWAPARVASRT</sequence>
<dbReference type="InterPro" id="IPR006311">
    <property type="entry name" value="TAT_signal"/>
</dbReference>
<evidence type="ECO:0000313" key="4">
    <source>
        <dbReference type="Proteomes" id="UP000564677"/>
    </source>
</evidence>
<dbReference type="RefSeq" id="WP_167299379.1">
    <property type="nucleotide sequence ID" value="NZ_JAASQV010000001.1"/>
</dbReference>
<dbReference type="EMBL" id="JAASQV010000001">
    <property type="protein sequence ID" value="NIJ64090.1"/>
    <property type="molecule type" value="Genomic_DNA"/>
</dbReference>
<dbReference type="InterPro" id="IPR019546">
    <property type="entry name" value="TAT_signal_bac_arc"/>
</dbReference>
<dbReference type="NCBIfam" id="TIGR01409">
    <property type="entry name" value="TAT_signal_seq"/>
    <property type="match status" value="1"/>
</dbReference>
<dbReference type="InterPro" id="IPR000120">
    <property type="entry name" value="Amidase"/>
</dbReference>
<dbReference type="Gene3D" id="3.90.1300.10">
    <property type="entry name" value="Amidase signature (AS) domain"/>
    <property type="match status" value="1"/>
</dbReference>
<keyword evidence="3" id="KW-0378">Hydrolase</keyword>
<evidence type="ECO:0000256" key="1">
    <source>
        <dbReference type="ARBA" id="ARBA00009199"/>
    </source>
</evidence>
<reference evidence="3 4" key="1">
    <citation type="submission" date="2020-03" db="EMBL/GenBank/DDBJ databases">
        <title>Genomic Encyclopedia of Type Strains, Phase IV (KMG-IV): sequencing the most valuable type-strain genomes for metagenomic binning, comparative biology and taxonomic classification.</title>
        <authorList>
            <person name="Goeker M."/>
        </authorList>
    </citation>
    <scope>NUCLEOTIDE SEQUENCE [LARGE SCALE GENOMIC DNA]</scope>
    <source>
        <strain evidence="3 4">DSM 4733</strain>
    </source>
</reference>
<protein>
    <submittedName>
        <fullName evidence="3">Amidase</fullName>
        <ecNumber evidence="3">3.5.1.4</ecNumber>
    </submittedName>
</protein>
<dbReference type="GO" id="GO:0004040">
    <property type="term" value="F:amidase activity"/>
    <property type="evidence" value="ECO:0007669"/>
    <property type="project" value="UniProtKB-EC"/>
</dbReference>
<feature type="domain" description="Amidase" evidence="2">
    <location>
        <begin position="64"/>
        <end position="486"/>
    </location>
</feature>
<dbReference type="Proteomes" id="UP000564677">
    <property type="component" value="Unassembled WGS sequence"/>
</dbReference>
<evidence type="ECO:0000313" key="3">
    <source>
        <dbReference type="EMBL" id="NIJ64090.1"/>
    </source>
</evidence>
<organism evidence="3 4">
    <name type="scientific">Sphingomonas leidyi</name>
    <dbReference type="NCBI Taxonomy" id="68569"/>
    <lineage>
        <taxon>Bacteria</taxon>
        <taxon>Pseudomonadati</taxon>
        <taxon>Pseudomonadota</taxon>
        <taxon>Alphaproteobacteria</taxon>
        <taxon>Sphingomonadales</taxon>
        <taxon>Sphingomonadaceae</taxon>
        <taxon>Sphingomonas</taxon>
    </lineage>
</organism>
<keyword evidence="4" id="KW-1185">Reference proteome</keyword>
<comment type="similarity">
    <text evidence="1">Belongs to the amidase family.</text>
</comment>
<dbReference type="AlphaFoldDB" id="A0A7X5UY80"/>
<proteinExistence type="inferred from homology"/>
<name>A0A7X5UY80_9SPHN</name>
<dbReference type="InterPro" id="IPR020556">
    <property type="entry name" value="Amidase_CS"/>
</dbReference>
<dbReference type="PANTHER" id="PTHR11895:SF7">
    <property type="entry name" value="GLUTAMYL-TRNA(GLN) AMIDOTRANSFERASE SUBUNIT A, MITOCHONDRIAL"/>
    <property type="match status" value="1"/>
</dbReference>
<accession>A0A7X5UY80</accession>
<dbReference type="PROSITE" id="PS51318">
    <property type="entry name" value="TAT"/>
    <property type="match status" value="1"/>
</dbReference>
<dbReference type="InterPro" id="IPR036928">
    <property type="entry name" value="AS_sf"/>
</dbReference>
<gene>
    <name evidence="3" type="ORF">FHR20_001021</name>
</gene>
<evidence type="ECO:0000259" key="2">
    <source>
        <dbReference type="Pfam" id="PF01425"/>
    </source>
</evidence>
<comment type="caution">
    <text evidence="3">The sequence shown here is derived from an EMBL/GenBank/DDBJ whole genome shotgun (WGS) entry which is preliminary data.</text>
</comment>
<dbReference type="InterPro" id="IPR023631">
    <property type="entry name" value="Amidase_dom"/>
</dbReference>
<dbReference type="PANTHER" id="PTHR11895">
    <property type="entry name" value="TRANSAMIDASE"/>
    <property type="match status" value="1"/>
</dbReference>
<dbReference type="SUPFAM" id="SSF75304">
    <property type="entry name" value="Amidase signature (AS) enzymes"/>
    <property type="match status" value="1"/>
</dbReference>
<dbReference type="PROSITE" id="PS00571">
    <property type="entry name" value="AMIDASES"/>
    <property type="match status" value="1"/>
</dbReference>
<dbReference type="Pfam" id="PF01425">
    <property type="entry name" value="Amidase"/>
    <property type="match status" value="1"/>
</dbReference>